<dbReference type="AlphaFoldDB" id="A0A9K3KFE1"/>
<name>A0A9K3KFE1_9STRA</name>
<feature type="compositionally biased region" description="Basic and acidic residues" evidence="1">
    <location>
        <begin position="106"/>
        <end position="117"/>
    </location>
</feature>
<feature type="region of interest" description="Disordered" evidence="1">
    <location>
        <begin position="41"/>
        <end position="135"/>
    </location>
</feature>
<evidence type="ECO:0000313" key="2">
    <source>
        <dbReference type="EMBL" id="KAG7342632.1"/>
    </source>
</evidence>
<keyword evidence="3" id="KW-1185">Reference proteome</keyword>
<feature type="compositionally biased region" description="Polar residues" evidence="1">
    <location>
        <begin position="175"/>
        <end position="190"/>
    </location>
</feature>
<accession>A0A9K3KFE1</accession>
<evidence type="ECO:0000256" key="1">
    <source>
        <dbReference type="SAM" id="MobiDB-lite"/>
    </source>
</evidence>
<evidence type="ECO:0000313" key="3">
    <source>
        <dbReference type="Proteomes" id="UP000693970"/>
    </source>
</evidence>
<comment type="caution">
    <text evidence="2">The sequence shown here is derived from an EMBL/GenBank/DDBJ whole genome shotgun (WGS) entry which is preliminary data.</text>
</comment>
<reference evidence="2" key="1">
    <citation type="journal article" date="2021" name="Sci. Rep.">
        <title>Diploid genomic architecture of Nitzschia inconspicua, an elite biomass production diatom.</title>
        <authorList>
            <person name="Oliver A."/>
            <person name="Podell S."/>
            <person name="Pinowska A."/>
            <person name="Traller J.C."/>
            <person name="Smith S.R."/>
            <person name="McClure R."/>
            <person name="Beliaev A."/>
            <person name="Bohutskyi P."/>
            <person name="Hill E.A."/>
            <person name="Rabines A."/>
            <person name="Zheng H."/>
            <person name="Allen L.Z."/>
            <person name="Kuo A."/>
            <person name="Grigoriev I.V."/>
            <person name="Allen A.E."/>
            <person name="Hazlebeck D."/>
            <person name="Allen E.E."/>
        </authorList>
    </citation>
    <scope>NUCLEOTIDE SEQUENCE</scope>
    <source>
        <strain evidence="2">Hildebrandi</strain>
    </source>
</reference>
<gene>
    <name evidence="2" type="ORF">IV203_020576</name>
</gene>
<reference evidence="2" key="2">
    <citation type="submission" date="2021-04" db="EMBL/GenBank/DDBJ databases">
        <authorList>
            <person name="Podell S."/>
        </authorList>
    </citation>
    <scope>NUCLEOTIDE SEQUENCE</scope>
    <source>
        <strain evidence="2">Hildebrandi</strain>
    </source>
</reference>
<dbReference type="Proteomes" id="UP000693970">
    <property type="component" value="Unassembled WGS sequence"/>
</dbReference>
<dbReference type="EMBL" id="JAGRRH010000024">
    <property type="protein sequence ID" value="KAG7342632.1"/>
    <property type="molecule type" value="Genomic_DNA"/>
</dbReference>
<sequence length="201" mass="22156">MPSVSWVDASSSFERTHISLTPSNSSDSLIYESKNIMKRRKWIKSPSSGRRTPRSRPVMVVRYDGGDLGGPAAAHDRSESDSTDSRWDEFASDPEAQSCPLIKPKRFNDSECRDRPRSRPVIRKAAPDLSLSAPAVQLQRKHLAALVKRSRWDALDSDSSSPSAALIMPRRKQEQQPSHGDQPPSSSLASDSVFLGDGQIG</sequence>
<feature type="compositionally biased region" description="Basic and acidic residues" evidence="1">
    <location>
        <begin position="74"/>
        <end position="89"/>
    </location>
</feature>
<organism evidence="2 3">
    <name type="scientific">Nitzschia inconspicua</name>
    <dbReference type="NCBI Taxonomy" id="303405"/>
    <lineage>
        <taxon>Eukaryota</taxon>
        <taxon>Sar</taxon>
        <taxon>Stramenopiles</taxon>
        <taxon>Ochrophyta</taxon>
        <taxon>Bacillariophyta</taxon>
        <taxon>Bacillariophyceae</taxon>
        <taxon>Bacillariophycidae</taxon>
        <taxon>Bacillariales</taxon>
        <taxon>Bacillariaceae</taxon>
        <taxon>Nitzschia</taxon>
    </lineage>
</organism>
<feature type="compositionally biased region" description="Low complexity" evidence="1">
    <location>
        <begin position="157"/>
        <end position="166"/>
    </location>
</feature>
<feature type="region of interest" description="Disordered" evidence="1">
    <location>
        <begin position="150"/>
        <end position="201"/>
    </location>
</feature>
<proteinExistence type="predicted"/>
<protein>
    <submittedName>
        <fullName evidence="2">Uncharacterized protein</fullName>
    </submittedName>
</protein>